<evidence type="ECO:0000256" key="3">
    <source>
        <dbReference type="ARBA" id="ARBA00020013"/>
    </source>
</evidence>
<dbReference type="CDD" id="cd22667">
    <property type="entry name" value="FHA_NBN"/>
    <property type="match status" value="1"/>
</dbReference>
<dbReference type="GO" id="GO:0007095">
    <property type="term" value="P:mitotic G2 DNA damage checkpoint signaling"/>
    <property type="evidence" value="ECO:0007669"/>
    <property type="project" value="InterPro"/>
</dbReference>
<dbReference type="GO" id="GO:0000723">
    <property type="term" value="P:telomere maintenance"/>
    <property type="evidence" value="ECO:0007669"/>
    <property type="project" value="InterPro"/>
</dbReference>
<dbReference type="EMBL" id="WAAF01019982">
    <property type="protein sequence ID" value="NXX51050.1"/>
    <property type="molecule type" value="Genomic_DNA"/>
</dbReference>
<evidence type="ECO:0000256" key="10">
    <source>
        <dbReference type="ARBA" id="ARBA00023306"/>
    </source>
</evidence>
<dbReference type="PANTHER" id="PTHR12162:SF0">
    <property type="entry name" value="NIBRIN"/>
    <property type="match status" value="1"/>
</dbReference>
<dbReference type="GO" id="GO:0051321">
    <property type="term" value="P:meiotic cell cycle"/>
    <property type="evidence" value="ECO:0007669"/>
    <property type="project" value="UniProtKB-KW"/>
</dbReference>
<comment type="caution">
    <text evidence="14">The sequence shown here is derived from an EMBL/GenBank/DDBJ whole genome shotgun (WGS) entry which is preliminary data.</text>
</comment>
<dbReference type="PROSITE" id="PS50006">
    <property type="entry name" value="FHA_DOMAIN"/>
    <property type="match status" value="1"/>
</dbReference>
<feature type="region of interest" description="Disordered" evidence="12">
    <location>
        <begin position="733"/>
        <end position="753"/>
    </location>
</feature>
<name>A0A852JEQ5_9PICI</name>
<dbReference type="Pfam" id="PF08599">
    <property type="entry name" value="Nbs1_C"/>
    <property type="match status" value="1"/>
</dbReference>
<keyword evidence="9" id="KW-0469">Meiosis</keyword>
<feature type="non-terminal residue" evidence="14">
    <location>
        <position position="1"/>
    </location>
</feature>
<organism evidence="14 15">
    <name type="scientific">Tricholaema leucomelas</name>
    <name type="common">pied barbet</name>
    <dbReference type="NCBI Taxonomy" id="240729"/>
    <lineage>
        <taxon>Eukaryota</taxon>
        <taxon>Metazoa</taxon>
        <taxon>Chordata</taxon>
        <taxon>Craniata</taxon>
        <taxon>Vertebrata</taxon>
        <taxon>Euteleostomi</taxon>
        <taxon>Archelosauria</taxon>
        <taxon>Archosauria</taxon>
        <taxon>Dinosauria</taxon>
        <taxon>Saurischia</taxon>
        <taxon>Theropoda</taxon>
        <taxon>Coelurosauria</taxon>
        <taxon>Aves</taxon>
        <taxon>Neognathae</taxon>
        <taxon>Neoaves</taxon>
        <taxon>Telluraves</taxon>
        <taxon>Coraciimorphae</taxon>
        <taxon>Piciformes</taxon>
        <taxon>Lybiidae</taxon>
        <taxon>Tricholaema lacrymosa</taxon>
    </lineage>
</organism>
<dbReference type="GO" id="GO:0016605">
    <property type="term" value="C:PML body"/>
    <property type="evidence" value="ECO:0007669"/>
    <property type="project" value="UniProtKB-SubCell"/>
</dbReference>
<dbReference type="Pfam" id="PF16508">
    <property type="entry name" value="NIBRIN_BRCT_II"/>
    <property type="match status" value="1"/>
</dbReference>
<dbReference type="FunFam" id="3.40.50.10190:FF:000024">
    <property type="entry name" value="Nibrin"/>
    <property type="match status" value="1"/>
</dbReference>
<dbReference type="AlphaFoldDB" id="A0A852JEQ5"/>
<dbReference type="SUPFAM" id="SSF52113">
    <property type="entry name" value="BRCT domain"/>
    <property type="match status" value="1"/>
</dbReference>
<feature type="domain" description="FHA" evidence="13">
    <location>
        <begin position="18"/>
        <end position="77"/>
    </location>
</feature>
<evidence type="ECO:0000256" key="9">
    <source>
        <dbReference type="ARBA" id="ARBA00023254"/>
    </source>
</evidence>
<protein>
    <recommendedName>
        <fullName evidence="3">Nibrin</fullName>
    </recommendedName>
</protein>
<dbReference type="SMART" id="SM01348">
    <property type="entry name" value="Nbs1_C"/>
    <property type="match status" value="1"/>
</dbReference>
<evidence type="ECO:0000256" key="12">
    <source>
        <dbReference type="SAM" id="MobiDB-lite"/>
    </source>
</evidence>
<dbReference type="SMART" id="SM00240">
    <property type="entry name" value="FHA"/>
    <property type="match status" value="1"/>
</dbReference>
<dbReference type="InterPro" id="IPR032429">
    <property type="entry name" value="Nibrin_BRCT2"/>
</dbReference>
<evidence type="ECO:0000256" key="7">
    <source>
        <dbReference type="ARBA" id="ARBA00023204"/>
    </source>
</evidence>
<dbReference type="GO" id="GO:0003684">
    <property type="term" value="F:damaged DNA binding"/>
    <property type="evidence" value="ECO:0007669"/>
    <property type="project" value="TreeGrafter"/>
</dbReference>
<feature type="compositionally biased region" description="Polar residues" evidence="12">
    <location>
        <begin position="394"/>
        <end position="412"/>
    </location>
</feature>
<feature type="compositionally biased region" description="Basic and acidic residues" evidence="12">
    <location>
        <begin position="517"/>
        <end position="557"/>
    </location>
</feature>
<feature type="compositionally biased region" description="Basic and acidic residues" evidence="12">
    <location>
        <begin position="499"/>
        <end position="508"/>
    </location>
</feature>
<evidence type="ECO:0000259" key="13">
    <source>
        <dbReference type="PROSITE" id="PS50006"/>
    </source>
</evidence>
<keyword evidence="7" id="KW-0234">DNA repair</keyword>
<evidence type="ECO:0000256" key="8">
    <source>
        <dbReference type="ARBA" id="ARBA00023242"/>
    </source>
</evidence>
<dbReference type="InterPro" id="IPR013908">
    <property type="entry name" value="Nibrin_C"/>
</dbReference>
<evidence type="ECO:0000256" key="2">
    <source>
        <dbReference type="ARBA" id="ARBA00004574"/>
    </source>
</evidence>
<keyword evidence="15" id="KW-1185">Reference proteome</keyword>
<dbReference type="OrthoDB" id="552194at2759"/>
<dbReference type="Proteomes" id="UP000627253">
    <property type="component" value="Unassembled WGS sequence"/>
</dbReference>
<evidence type="ECO:0000256" key="11">
    <source>
        <dbReference type="ARBA" id="ARBA00044757"/>
    </source>
</evidence>
<gene>
    <name evidence="14" type="primary">Nbn</name>
    <name evidence="14" type="ORF">TRILEU_R03817</name>
</gene>
<dbReference type="Gene3D" id="2.60.200.20">
    <property type="match status" value="1"/>
</dbReference>
<dbReference type="Gene3D" id="3.40.50.10980">
    <property type="entry name" value="Nibrin, BRCT2 domain"/>
    <property type="match status" value="1"/>
</dbReference>
<proteinExistence type="inferred from homology"/>
<dbReference type="CDD" id="cd17741">
    <property type="entry name" value="BRCT_nibrin"/>
    <property type="match status" value="1"/>
</dbReference>
<dbReference type="GO" id="GO:0030870">
    <property type="term" value="C:Mre11 complex"/>
    <property type="evidence" value="ECO:0007669"/>
    <property type="project" value="InterPro"/>
</dbReference>
<keyword evidence="4" id="KW-0158">Chromosome</keyword>
<evidence type="ECO:0000256" key="5">
    <source>
        <dbReference type="ARBA" id="ARBA00022763"/>
    </source>
</evidence>
<evidence type="ECO:0000256" key="1">
    <source>
        <dbReference type="ARBA" id="ARBA00004322"/>
    </source>
</evidence>
<dbReference type="FunFam" id="3.40.50.10980:FF:000001">
    <property type="entry name" value="Nibrin"/>
    <property type="match status" value="1"/>
</dbReference>
<dbReference type="PIRSF" id="PIRSF011869">
    <property type="entry name" value="Nibrin_animal"/>
    <property type="match status" value="1"/>
</dbReference>
<keyword evidence="10" id="KW-0131">Cell cycle</keyword>
<dbReference type="InterPro" id="IPR036420">
    <property type="entry name" value="BRCT_dom_sf"/>
</dbReference>
<sequence length="753" mass="83200">VPCLFPGEPYRLLSGTEYVVGRKNCNILIQDDQSISRSHAVLTVSQPETAPSQSLSIPVLTVKDTSKYGTFVNGSKLNGASVSLQSGDRINFGVFESKFRVEYEPLIVCSSCLDGAQKTALNEAIQQLGGHVVNEWTKKCTHLAMVSVKVTVKTICALICGRPIIKPEFFVEAIKAIQSRQPLPNHESFYPPVDEPSIGSDKLDLSERHERRKIFSGKTFVFLTAKQYKKLGPAVALGGGEAKLMTEGGKEMSLLVSPEVCVVDVGMTNSQMPVSDSVRSWTDSVLTVLQSKDLRPIPEAEIGLAVIFVSTEKYCNPQKQPGNRDVTKSAPMPAAVERDISQSLAVDETIIPAAADDSTLYIPDTEMEETCMETENTPQMDRRGKMALQSMTAVKENPSTSGSVNAGKSISRVNRAPGFSQRSHPVSPSKISEAAKPSGCASRHQSNSITNYFQAARKRERAEEGEEMSVAKLAKLEGRSSPVSKGAEPTASSAWNSEAEQHQQEKNILDPNPNFALEDRGVKLMRESGKLARDKTDIKTASSEKHAPRKRKELDDIAEDKETLEIVFGSAELDWDDQTTDHEQESQGNAHKKRCLEAKGSKIQKVNNKQREKDKILKEEDLEVLVSETKSEVKEESPVLVRNQSINHSELQDDSKSLPSRLLLTEFRSLVVSRPSQNSQLTGNTSYEGKKNFKKFKKVTYPGAGQLPYIIGGSDLIAHHAKKNSELEEWLKQEMEEQNRHAREESLADDLFR</sequence>
<dbReference type="GO" id="GO:0000724">
    <property type="term" value="P:double-strand break repair via homologous recombination"/>
    <property type="evidence" value="ECO:0007669"/>
    <property type="project" value="TreeGrafter"/>
</dbReference>
<dbReference type="Pfam" id="PF00498">
    <property type="entry name" value="FHA"/>
    <property type="match status" value="1"/>
</dbReference>
<evidence type="ECO:0000256" key="4">
    <source>
        <dbReference type="ARBA" id="ARBA00022454"/>
    </source>
</evidence>
<dbReference type="InterPro" id="IPR000253">
    <property type="entry name" value="FHA_dom"/>
</dbReference>
<evidence type="ECO:0000313" key="15">
    <source>
        <dbReference type="Proteomes" id="UP000627253"/>
    </source>
</evidence>
<dbReference type="Pfam" id="PF00533">
    <property type="entry name" value="BRCT"/>
    <property type="match status" value="1"/>
</dbReference>
<dbReference type="FunFam" id="2.60.200.20:FF:000017">
    <property type="entry name" value="Nibrin"/>
    <property type="match status" value="1"/>
</dbReference>
<keyword evidence="6" id="KW-0779">Telomere</keyword>
<dbReference type="GO" id="GO:0000781">
    <property type="term" value="C:chromosome, telomeric region"/>
    <property type="evidence" value="ECO:0007669"/>
    <property type="project" value="UniProtKB-SubCell"/>
</dbReference>
<keyword evidence="5" id="KW-0227">DNA damage</keyword>
<feature type="region of interest" description="Disordered" evidence="12">
    <location>
        <begin position="463"/>
        <end position="557"/>
    </location>
</feature>
<evidence type="ECO:0000256" key="6">
    <source>
        <dbReference type="ARBA" id="ARBA00022895"/>
    </source>
</evidence>
<dbReference type="InterPro" id="IPR016592">
    <property type="entry name" value="Nibrin_met"/>
</dbReference>
<dbReference type="InterPro" id="IPR040227">
    <property type="entry name" value="Nibrin-rel"/>
</dbReference>
<feature type="region of interest" description="Disordered" evidence="12">
    <location>
        <begin position="574"/>
        <end position="614"/>
    </location>
</feature>
<feature type="non-terminal residue" evidence="14">
    <location>
        <position position="753"/>
    </location>
</feature>
<dbReference type="Gene3D" id="3.40.50.10190">
    <property type="entry name" value="BRCT domain"/>
    <property type="match status" value="1"/>
</dbReference>
<feature type="compositionally biased region" description="Polar residues" evidence="12">
    <location>
        <begin position="420"/>
        <end position="430"/>
    </location>
</feature>
<evidence type="ECO:0000313" key="14">
    <source>
        <dbReference type="EMBL" id="NXX51050.1"/>
    </source>
</evidence>
<dbReference type="InterPro" id="IPR043014">
    <property type="entry name" value="Nibrin_BRCT2_sf"/>
</dbReference>
<feature type="region of interest" description="Disordered" evidence="12">
    <location>
        <begin position="394"/>
        <end position="446"/>
    </location>
</feature>
<dbReference type="SUPFAM" id="SSF49879">
    <property type="entry name" value="SMAD/FHA domain"/>
    <property type="match status" value="1"/>
</dbReference>
<comment type="subcellular location">
    <subcellularLocation>
        <location evidence="2">Chromosome</location>
        <location evidence="2">Telomere</location>
    </subcellularLocation>
    <subcellularLocation>
        <location evidence="1">Nucleus</location>
        <location evidence="1">PML body</location>
    </subcellularLocation>
</comment>
<dbReference type="PANTHER" id="PTHR12162">
    <property type="entry name" value="NIBRIN-RELATED"/>
    <property type="match status" value="1"/>
</dbReference>
<comment type="similarity">
    <text evidence="11">Belongs to the Nibrin family.</text>
</comment>
<accession>A0A852JEQ5</accession>
<reference evidence="14" key="1">
    <citation type="submission" date="2020-02" db="EMBL/GenBank/DDBJ databases">
        <title>Bird 10,000 Genomes (B10K) Project - Family phase.</title>
        <authorList>
            <person name="Zhang G."/>
        </authorList>
    </citation>
    <scope>NUCLEOTIDE SEQUENCE</scope>
    <source>
        <strain evidence="14">B10K-DU-002-37</strain>
        <tissue evidence="14">Muscle</tissue>
    </source>
</reference>
<dbReference type="InterPro" id="IPR001357">
    <property type="entry name" value="BRCT_dom"/>
</dbReference>
<keyword evidence="8" id="KW-0539">Nucleus</keyword>
<dbReference type="InterPro" id="IPR008984">
    <property type="entry name" value="SMAD_FHA_dom_sf"/>
</dbReference>